<feature type="transmembrane region" description="Helical" evidence="1">
    <location>
        <begin position="25"/>
        <end position="48"/>
    </location>
</feature>
<feature type="transmembrane region" description="Helical" evidence="1">
    <location>
        <begin position="118"/>
        <end position="138"/>
    </location>
</feature>
<proteinExistence type="predicted"/>
<protein>
    <submittedName>
        <fullName evidence="2">Uncharacterized protein</fullName>
    </submittedName>
</protein>
<accession>A0A1V1I189</accession>
<sequence length="183" mass="21375">MRKKLTCIDASKLLGLKNILLNEKFLKISTVFFLIFDPICISIFNNYINKDISQLYLLLRITMMFFAIFNLFLFTVNEFLKFCCNPLVEKDLNNLHCIDIEKYKNASKIFKEIFFTHVKYLCLIILCIICLYKVSLIIFDSNYIVSSLFIILPHILIGLLALFMKKKAKSISISFSNLIDVIK</sequence>
<keyword evidence="1" id="KW-0472">Membrane</keyword>
<feature type="transmembrane region" description="Helical" evidence="1">
    <location>
        <begin position="144"/>
        <end position="164"/>
    </location>
</feature>
<dbReference type="RefSeq" id="WP_180701546.1">
    <property type="nucleotide sequence ID" value="NZ_CAJUCR010000002.1"/>
</dbReference>
<organism evidence="2 3">
    <name type="scientific">Romboutsia ilealis</name>
    <dbReference type="NCBI Taxonomy" id="1115758"/>
    <lineage>
        <taxon>Bacteria</taxon>
        <taxon>Bacillati</taxon>
        <taxon>Bacillota</taxon>
        <taxon>Clostridia</taxon>
        <taxon>Peptostreptococcales</taxon>
        <taxon>Peptostreptococcaceae</taxon>
        <taxon>Romboutsia</taxon>
    </lineage>
</organism>
<keyword evidence="3" id="KW-1185">Reference proteome</keyword>
<evidence type="ECO:0000313" key="2">
    <source>
        <dbReference type="EMBL" id="CED93986.1"/>
    </source>
</evidence>
<dbReference type="EMBL" id="LN555523">
    <property type="protein sequence ID" value="CED93986.1"/>
    <property type="molecule type" value="Genomic_DNA"/>
</dbReference>
<feature type="transmembrane region" description="Helical" evidence="1">
    <location>
        <begin position="54"/>
        <end position="73"/>
    </location>
</feature>
<name>A0A1V1I189_9FIRM</name>
<keyword evidence="1" id="KW-1133">Transmembrane helix</keyword>
<gene>
    <name evidence="2" type="ORF">CRIB_1377</name>
</gene>
<evidence type="ECO:0000256" key="1">
    <source>
        <dbReference type="SAM" id="Phobius"/>
    </source>
</evidence>
<dbReference type="KEGG" id="ril:CRIB_1377"/>
<reference evidence="2 3" key="1">
    <citation type="submission" date="2014-04" db="EMBL/GenBank/DDBJ databases">
        <authorList>
            <person name="Hornung B.V."/>
        </authorList>
    </citation>
    <scope>NUCLEOTIDE SEQUENCE [LARGE SCALE GENOMIC DNA]</scope>
    <source>
        <strain evidence="2 3">CRIB</strain>
    </source>
</reference>
<keyword evidence="1" id="KW-0812">Transmembrane</keyword>
<dbReference type="AlphaFoldDB" id="A0A1V1I189"/>
<dbReference type="GeneID" id="82205415"/>
<dbReference type="Proteomes" id="UP000245622">
    <property type="component" value="Chromosome 1"/>
</dbReference>
<evidence type="ECO:0000313" key="3">
    <source>
        <dbReference type="Proteomes" id="UP000245622"/>
    </source>
</evidence>